<dbReference type="SUPFAM" id="SSF88946">
    <property type="entry name" value="Sigma2 domain of RNA polymerase sigma factors"/>
    <property type="match status" value="1"/>
</dbReference>
<accession>A0A6B8M544</accession>
<dbReference type="InterPro" id="IPR007627">
    <property type="entry name" value="RNA_pol_sigma70_r2"/>
</dbReference>
<feature type="domain" description="RNA polymerase sigma factor 70 region 4 type 2" evidence="6">
    <location>
        <begin position="105"/>
        <end position="157"/>
    </location>
</feature>
<reference evidence="7 8" key="1">
    <citation type="submission" date="2019-09" db="EMBL/GenBank/DDBJ databases">
        <title>Isolation and complete genome sequencing of Methylocystis species.</title>
        <authorList>
            <person name="Rumah B.L."/>
            <person name="Stead C.E."/>
            <person name="Stevens B.C."/>
            <person name="Minton N.P."/>
            <person name="Grosse-Honebrink A."/>
            <person name="Zhang Y."/>
        </authorList>
    </citation>
    <scope>NUCLEOTIDE SEQUENCE [LARGE SCALE GENOMIC DNA]</scope>
    <source>
        <strain evidence="7 8">BRCS2</strain>
        <plasmid evidence="7 8">unnamed2</plasmid>
    </source>
</reference>
<dbReference type="AlphaFoldDB" id="A0A6B8M544"/>
<feature type="domain" description="RNA polymerase sigma-70 region 2" evidence="5">
    <location>
        <begin position="7"/>
        <end position="71"/>
    </location>
</feature>
<dbReference type="InterPro" id="IPR039425">
    <property type="entry name" value="RNA_pol_sigma-70-like"/>
</dbReference>
<evidence type="ECO:0000256" key="3">
    <source>
        <dbReference type="ARBA" id="ARBA00023082"/>
    </source>
</evidence>
<dbReference type="EMBL" id="CP044333">
    <property type="protein sequence ID" value="QGN00118.1"/>
    <property type="molecule type" value="Genomic_DNA"/>
</dbReference>
<dbReference type="SUPFAM" id="SSF88659">
    <property type="entry name" value="Sigma3 and sigma4 domains of RNA polymerase sigma factors"/>
    <property type="match status" value="1"/>
</dbReference>
<sequence>MQLIRHLFENNKRELLKFLTRRVGREEAPDLLQEAYARVLVATHDGKDIADPSAYLRRTAANLATDFTRRRINDFKVLVFDDRVPDALSSDPTPEESLEALDNSRQLAAAVGALPPKCREVFMMRMYEGVGHDEIAKRLGISRKMVERHMKTAIQRCRKALR</sequence>
<keyword evidence="8" id="KW-1185">Reference proteome</keyword>
<geneLocation type="plasmid" evidence="7">
    <name>unnamed2</name>
</geneLocation>
<evidence type="ECO:0000259" key="5">
    <source>
        <dbReference type="Pfam" id="PF04542"/>
    </source>
</evidence>
<evidence type="ECO:0000313" key="7">
    <source>
        <dbReference type="EMBL" id="QGN00118.1"/>
    </source>
</evidence>
<comment type="similarity">
    <text evidence="1">Belongs to the sigma-70 factor family. ECF subfamily.</text>
</comment>
<dbReference type="Proteomes" id="UP000422569">
    <property type="component" value="Plasmid unnamed2"/>
</dbReference>
<evidence type="ECO:0000256" key="2">
    <source>
        <dbReference type="ARBA" id="ARBA00023015"/>
    </source>
</evidence>
<dbReference type="GO" id="GO:0006352">
    <property type="term" value="P:DNA-templated transcription initiation"/>
    <property type="evidence" value="ECO:0007669"/>
    <property type="project" value="InterPro"/>
</dbReference>
<evidence type="ECO:0000313" key="8">
    <source>
        <dbReference type="Proteomes" id="UP000422569"/>
    </source>
</evidence>
<evidence type="ECO:0000256" key="1">
    <source>
        <dbReference type="ARBA" id="ARBA00010641"/>
    </source>
</evidence>
<dbReference type="NCBIfam" id="TIGR02937">
    <property type="entry name" value="sigma70-ECF"/>
    <property type="match status" value="1"/>
</dbReference>
<dbReference type="InterPro" id="IPR013324">
    <property type="entry name" value="RNA_pol_sigma_r3/r4-like"/>
</dbReference>
<keyword evidence="2" id="KW-0805">Transcription regulation</keyword>
<dbReference type="GO" id="GO:0003677">
    <property type="term" value="F:DNA binding"/>
    <property type="evidence" value="ECO:0007669"/>
    <property type="project" value="InterPro"/>
</dbReference>
<dbReference type="Pfam" id="PF04542">
    <property type="entry name" value="Sigma70_r2"/>
    <property type="match status" value="1"/>
</dbReference>
<dbReference type="CDD" id="cd06171">
    <property type="entry name" value="Sigma70_r4"/>
    <property type="match status" value="1"/>
</dbReference>
<keyword evidence="3" id="KW-0731">Sigma factor</keyword>
<dbReference type="GO" id="GO:0016987">
    <property type="term" value="F:sigma factor activity"/>
    <property type="evidence" value="ECO:0007669"/>
    <property type="project" value="UniProtKB-KW"/>
</dbReference>
<organism evidence="7 8">
    <name type="scientific">Methylocystis parvus</name>
    <dbReference type="NCBI Taxonomy" id="134"/>
    <lineage>
        <taxon>Bacteria</taxon>
        <taxon>Pseudomonadati</taxon>
        <taxon>Pseudomonadota</taxon>
        <taxon>Alphaproteobacteria</taxon>
        <taxon>Hyphomicrobiales</taxon>
        <taxon>Methylocystaceae</taxon>
        <taxon>Methylocystis</taxon>
    </lineage>
</organism>
<dbReference type="PANTHER" id="PTHR43133">
    <property type="entry name" value="RNA POLYMERASE ECF-TYPE SIGMA FACTO"/>
    <property type="match status" value="1"/>
</dbReference>
<evidence type="ECO:0000256" key="4">
    <source>
        <dbReference type="ARBA" id="ARBA00023163"/>
    </source>
</evidence>
<dbReference type="Gene3D" id="1.10.1740.10">
    <property type="match status" value="1"/>
</dbReference>
<protein>
    <submittedName>
        <fullName evidence="7">Sigma-70 family RNA polymerase sigma factor</fullName>
    </submittedName>
</protein>
<keyword evidence="7" id="KW-0614">Plasmid</keyword>
<keyword evidence="4" id="KW-0804">Transcription</keyword>
<dbReference type="Pfam" id="PF08281">
    <property type="entry name" value="Sigma70_r4_2"/>
    <property type="match status" value="1"/>
</dbReference>
<evidence type="ECO:0000259" key="6">
    <source>
        <dbReference type="Pfam" id="PF08281"/>
    </source>
</evidence>
<proteinExistence type="inferred from homology"/>
<dbReference type="RefSeq" id="WP_016921431.1">
    <property type="nucleotide sequence ID" value="NZ_CP044333.1"/>
</dbReference>
<dbReference type="InterPro" id="IPR014284">
    <property type="entry name" value="RNA_pol_sigma-70_dom"/>
</dbReference>
<name>A0A6B8M544_9HYPH</name>
<dbReference type="InterPro" id="IPR036388">
    <property type="entry name" value="WH-like_DNA-bd_sf"/>
</dbReference>
<gene>
    <name evidence="7" type="ORF">F7D14_21335</name>
</gene>
<dbReference type="InterPro" id="IPR013249">
    <property type="entry name" value="RNA_pol_sigma70_r4_t2"/>
</dbReference>
<dbReference type="PANTHER" id="PTHR43133:SF63">
    <property type="entry name" value="RNA POLYMERASE SIGMA FACTOR FECI-RELATED"/>
    <property type="match status" value="1"/>
</dbReference>
<dbReference type="Gene3D" id="1.10.10.10">
    <property type="entry name" value="Winged helix-like DNA-binding domain superfamily/Winged helix DNA-binding domain"/>
    <property type="match status" value="1"/>
</dbReference>
<dbReference type="InterPro" id="IPR013325">
    <property type="entry name" value="RNA_pol_sigma_r2"/>
</dbReference>
<dbReference type="KEGG" id="mpar:F7D14_21335"/>